<dbReference type="RefSeq" id="XP_029217896.1">
    <property type="nucleotide sequence ID" value="XM_029365412.1"/>
</dbReference>
<evidence type="ECO:0008006" key="5">
    <source>
        <dbReference type="Google" id="ProtNLM"/>
    </source>
</evidence>
<sequence length="166" mass="18060">MPSTLAAEEDACPTGGSASPSAGASSAAPASEMRQRGGRGKHTEKPNRRDSTSPFRYEKDQEHSTSKSHRGEGISAAAFLSREFPALPGTESVDWPRGDFLLACLLCVAGTIFFVAGWRMWAAEGLWDAFPYGLLSFFCLCPGVYHLVIFILIFLKVPGFSFRLLH</sequence>
<evidence type="ECO:0000313" key="3">
    <source>
        <dbReference type="EMBL" id="PFH33887.1"/>
    </source>
</evidence>
<dbReference type="VEuPathDB" id="ToxoDB:BESB_070390"/>
<keyword evidence="2" id="KW-1133">Transmembrane helix</keyword>
<dbReference type="KEGG" id="bbes:BESB_070390"/>
<feature type="transmembrane region" description="Helical" evidence="2">
    <location>
        <begin position="133"/>
        <end position="155"/>
    </location>
</feature>
<keyword evidence="2" id="KW-0472">Membrane</keyword>
<dbReference type="EMBL" id="NWUJ01000007">
    <property type="protein sequence ID" value="PFH33887.1"/>
    <property type="molecule type" value="Genomic_DNA"/>
</dbReference>
<gene>
    <name evidence="3" type="ORF">BESB_070390</name>
</gene>
<feature type="compositionally biased region" description="Basic and acidic residues" evidence="1">
    <location>
        <begin position="41"/>
        <end position="72"/>
    </location>
</feature>
<keyword evidence="4" id="KW-1185">Reference proteome</keyword>
<name>A0A2A9ME33_BESBE</name>
<dbReference type="Proteomes" id="UP000224006">
    <property type="component" value="Unassembled WGS sequence"/>
</dbReference>
<keyword evidence="2" id="KW-0812">Transmembrane</keyword>
<protein>
    <recommendedName>
        <fullName evidence="5">Transmembrane protein</fullName>
    </recommendedName>
</protein>
<evidence type="ECO:0000313" key="4">
    <source>
        <dbReference type="Proteomes" id="UP000224006"/>
    </source>
</evidence>
<evidence type="ECO:0000256" key="2">
    <source>
        <dbReference type="SAM" id="Phobius"/>
    </source>
</evidence>
<dbReference type="OrthoDB" id="342763at2759"/>
<accession>A0A2A9ME33</accession>
<dbReference type="GeneID" id="40311965"/>
<feature type="region of interest" description="Disordered" evidence="1">
    <location>
        <begin position="1"/>
        <end position="72"/>
    </location>
</feature>
<feature type="transmembrane region" description="Helical" evidence="2">
    <location>
        <begin position="100"/>
        <end position="121"/>
    </location>
</feature>
<comment type="caution">
    <text evidence="3">The sequence shown here is derived from an EMBL/GenBank/DDBJ whole genome shotgun (WGS) entry which is preliminary data.</text>
</comment>
<reference evidence="3 4" key="1">
    <citation type="submission" date="2017-09" db="EMBL/GenBank/DDBJ databases">
        <title>Genome sequencing of Besnoitia besnoiti strain Bb-Ger1.</title>
        <authorList>
            <person name="Schares G."/>
            <person name="Venepally P."/>
            <person name="Lorenzi H.A."/>
        </authorList>
    </citation>
    <scope>NUCLEOTIDE SEQUENCE [LARGE SCALE GENOMIC DNA]</scope>
    <source>
        <strain evidence="3 4">Bb-Ger1</strain>
    </source>
</reference>
<feature type="compositionally biased region" description="Low complexity" evidence="1">
    <location>
        <begin position="15"/>
        <end position="31"/>
    </location>
</feature>
<dbReference type="AlphaFoldDB" id="A0A2A9ME33"/>
<proteinExistence type="predicted"/>
<organism evidence="3 4">
    <name type="scientific">Besnoitia besnoiti</name>
    <name type="common">Apicomplexan protozoan</name>
    <dbReference type="NCBI Taxonomy" id="94643"/>
    <lineage>
        <taxon>Eukaryota</taxon>
        <taxon>Sar</taxon>
        <taxon>Alveolata</taxon>
        <taxon>Apicomplexa</taxon>
        <taxon>Conoidasida</taxon>
        <taxon>Coccidia</taxon>
        <taxon>Eucoccidiorida</taxon>
        <taxon>Eimeriorina</taxon>
        <taxon>Sarcocystidae</taxon>
        <taxon>Besnoitia</taxon>
    </lineage>
</organism>
<evidence type="ECO:0000256" key="1">
    <source>
        <dbReference type="SAM" id="MobiDB-lite"/>
    </source>
</evidence>